<evidence type="ECO:0000313" key="2">
    <source>
        <dbReference type="Proteomes" id="UP000789326"/>
    </source>
</evidence>
<dbReference type="Proteomes" id="UP000789326">
    <property type="component" value="Unassembled WGS sequence"/>
</dbReference>
<reference evidence="1" key="1">
    <citation type="submission" date="2021-11" db="EMBL/GenBank/DDBJ databases">
        <authorList>
            <person name="Bulgarelli D."/>
        </authorList>
    </citation>
    <scope>NUCLEOTIDE SEQUENCE</scope>
    <source>
        <strain evidence="1">Bi133</strain>
    </source>
</reference>
<dbReference type="InterPro" id="IPR043148">
    <property type="entry name" value="TagF_C"/>
</dbReference>
<evidence type="ECO:0000313" key="1">
    <source>
        <dbReference type="EMBL" id="CAH0259869.1"/>
    </source>
</evidence>
<dbReference type="RefSeq" id="WP_230302824.1">
    <property type="nucleotide sequence ID" value="NZ_CAKKMG010000053.1"/>
</dbReference>
<protein>
    <submittedName>
        <fullName evidence="1">Uncharacterized protein</fullName>
    </submittedName>
</protein>
<dbReference type="EMBL" id="CAKKMG010000053">
    <property type="protein sequence ID" value="CAH0259869.1"/>
    <property type="molecule type" value="Genomic_DNA"/>
</dbReference>
<name>A0A9W4L3F4_9BACI</name>
<organism evidence="1 2">
    <name type="scientific">Peribacillus simplex</name>
    <dbReference type="NCBI Taxonomy" id="1478"/>
    <lineage>
        <taxon>Bacteria</taxon>
        <taxon>Bacillati</taxon>
        <taxon>Bacillota</taxon>
        <taxon>Bacilli</taxon>
        <taxon>Bacillales</taxon>
        <taxon>Bacillaceae</taxon>
        <taxon>Peribacillus</taxon>
    </lineage>
</organism>
<dbReference type="GO" id="GO:0047355">
    <property type="term" value="F:CDP-glycerol glycerophosphotransferase activity"/>
    <property type="evidence" value="ECO:0007669"/>
    <property type="project" value="InterPro"/>
</dbReference>
<dbReference type="Gene3D" id="3.40.50.12580">
    <property type="match status" value="1"/>
</dbReference>
<comment type="caution">
    <text evidence="1">The sequence shown here is derived from an EMBL/GenBank/DDBJ whole genome shotgun (WGS) entry which is preliminary data.</text>
</comment>
<dbReference type="SUPFAM" id="SSF53756">
    <property type="entry name" value="UDP-Glycosyltransferase/glycogen phosphorylase"/>
    <property type="match status" value="1"/>
</dbReference>
<gene>
    <name evidence="1" type="ORF">SRABI133_03359</name>
</gene>
<accession>A0A9W4L3F4</accession>
<dbReference type="InterPro" id="IPR007554">
    <property type="entry name" value="Glycerophosphate_synth"/>
</dbReference>
<dbReference type="Pfam" id="PF04464">
    <property type="entry name" value="Glyphos_transf"/>
    <property type="match status" value="1"/>
</dbReference>
<sequence length="487" mass="56649">MYGEIEVNDYHLLKYNLLYDFFHYFSSIKIYGLPLAQCLAAQFDVHIKPFIDKNRVNQAIISRLRKQNRFQTMGDIGRRLITLEKISPVVIPKNKNSILLSEDYYDFAVDQLKEYQVTLFGVQDKVQNNIFPKHFKKYLFSNELSKLNNQVVNQKQVLIKAKVANLLKAIPPHYYFSTSVFQNWLLKACITSVKWAYILEQLIMKSKPAVIIIPSEASVFGTILGLLSKKYQIPLINMPVFLIGDRTIIPSRADYYLLWGKNQKQWFIKRKIKEDKLTEIGNVRFYYEMKGPVSSKETFYKKFNIPYHHQILGFTSQPFQSTNVQLEKWIEAIPKNIPVTILIKKHRGDKHEYPLLSKNKNVKILSSDYPLYDFLHYINCLMTISSNTAIEAAILDKPLLILQPNIPYHYNYNNNQHHAHLAKAQAGEIIKNPKDLINALTRVTTEPSYLDVLKKKGNKFLIETLIAVEQAPILAKKKIQEIILKHS</sequence>
<dbReference type="AlphaFoldDB" id="A0A9W4L3F4"/>
<proteinExistence type="predicted"/>
<dbReference type="GO" id="GO:0016020">
    <property type="term" value="C:membrane"/>
    <property type="evidence" value="ECO:0007669"/>
    <property type="project" value="InterPro"/>
</dbReference>